<dbReference type="Proteomes" id="UP000177811">
    <property type="component" value="Unassembled WGS sequence"/>
</dbReference>
<feature type="compositionally biased region" description="Low complexity" evidence="1">
    <location>
        <begin position="243"/>
        <end position="256"/>
    </location>
</feature>
<dbReference type="InterPro" id="IPR043725">
    <property type="entry name" value="DUF5667"/>
</dbReference>
<feature type="transmembrane region" description="Helical" evidence="2">
    <location>
        <begin position="63"/>
        <end position="85"/>
    </location>
</feature>
<evidence type="ECO:0000259" key="3">
    <source>
        <dbReference type="Pfam" id="PF18915"/>
    </source>
</evidence>
<keyword evidence="2" id="KW-1133">Transmembrane helix</keyword>
<dbReference type="EMBL" id="MHQL01000007">
    <property type="protein sequence ID" value="OHA03848.1"/>
    <property type="molecule type" value="Genomic_DNA"/>
</dbReference>
<gene>
    <name evidence="4" type="ORF">A3C16_05180</name>
</gene>
<evidence type="ECO:0000313" key="5">
    <source>
        <dbReference type="Proteomes" id="UP000177811"/>
    </source>
</evidence>
<dbReference type="AlphaFoldDB" id="A0A1G2KWS7"/>
<evidence type="ECO:0000256" key="1">
    <source>
        <dbReference type="SAM" id="MobiDB-lite"/>
    </source>
</evidence>
<feature type="domain" description="DUF5667" evidence="3">
    <location>
        <begin position="83"/>
        <end position="159"/>
    </location>
</feature>
<proteinExistence type="predicted"/>
<dbReference type="Pfam" id="PF18915">
    <property type="entry name" value="DUF5667"/>
    <property type="match status" value="1"/>
</dbReference>
<keyword evidence="2" id="KW-0812">Transmembrane</keyword>
<keyword evidence="2" id="KW-0472">Membrane</keyword>
<accession>A0A1G2KWS7</accession>
<sequence>MNDPLEHITATVRTVALSNGEKERTRHALISFMRAHPAHSGTHETHRSVSGMFVFLLPYAQPLSAALLIVLVIGGGVSIAAEGALPGEMLYPMKVGVNEEVLGWFAGSPLERAEWEASRATRRLEEIERLAAKGDTVHIASVEARFDAHADAVQRVVFAFEQEGDSRSAAEISSHFETTLGAHKEILGVLAKKDVAGGRGVGPILASVEVRSGTAARSREESEAHISFADGADNMSMRASGEAPAVSSAQAPSAHPRVASSAGNSYNAEIAEQKKIYAEKSMTAIRAYRKEHAEELGAEAQTQLNVRLKAAQAALEEGRASMDAEAYGAAFNHFQKAERLIRQGALLLGAQKALELTVDLSAGVSNEDAQPKHSDDGDVSVDSVPEDDGVTGGIQFNSGEKIQIER</sequence>
<evidence type="ECO:0000256" key="2">
    <source>
        <dbReference type="SAM" id="Phobius"/>
    </source>
</evidence>
<evidence type="ECO:0000313" key="4">
    <source>
        <dbReference type="EMBL" id="OHA03848.1"/>
    </source>
</evidence>
<protein>
    <recommendedName>
        <fullName evidence="3">DUF5667 domain-containing protein</fullName>
    </recommendedName>
</protein>
<comment type="caution">
    <text evidence="4">The sequence shown here is derived from an EMBL/GenBank/DDBJ whole genome shotgun (WGS) entry which is preliminary data.</text>
</comment>
<feature type="region of interest" description="Disordered" evidence="1">
    <location>
        <begin position="211"/>
        <end position="262"/>
    </location>
</feature>
<organism evidence="4 5">
    <name type="scientific">Candidatus Sungbacteria bacterium RIFCSPHIGHO2_02_FULL_51_29</name>
    <dbReference type="NCBI Taxonomy" id="1802273"/>
    <lineage>
        <taxon>Bacteria</taxon>
        <taxon>Candidatus Sungiibacteriota</taxon>
    </lineage>
</organism>
<feature type="region of interest" description="Disordered" evidence="1">
    <location>
        <begin position="365"/>
        <end position="406"/>
    </location>
</feature>
<name>A0A1G2KWS7_9BACT</name>
<reference evidence="4 5" key="1">
    <citation type="journal article" date="2016" name="Nat. Commun.">
        <title>Thousands of microbial genomes shed light on interconnected biogeochemical processes in an aquifer system.</title>
        <authorList>
            <person name="Anantharaman K."/>
            <person name="Brown C.T."/>
            <person name="Hug L.A."/>
            <person name="Sharon I."/>
            <person name="Castelle C.J."/>
            <person name="Probst A.J."/>
            <person name="Thomas B.C."/>
            <person name="Singh A."/>
            <person name="Wilkins M.J."/>
            <person name="Karaoz U."/>
            <person name="Brodie E.L."/>
            <person name="Williams K.H."/>
            <person name="Hubbard S.S."/>
            <person name="Banfield J.F."/>
        </authorList>
    </citation>
    <scope>NUCLEOTIDE SEQUENCE [LARGE SCALE GENOMIC DNA]</scope>
</reference>